<comment type="caution">
    <text evidence="1">The sequence shown here is derived from an EMBL/GenBank/DDBJ whole genome shotgun (WGS) entry which is preliminary data.</text>
</comment>
<organism evidence="1 2">
    <name type="scientific">Coniosporium uncinatum</name>
    <dbReference type="NCBI Taxonomy" id="93489"/>
    <lineage>
        <taxon>Eukaryota</taxon>
        <taxon>Fungi</taxon>
        <taxon>Dikarya</taxon>
        <taxon>Ascomycota</taxon>
        <taxon>Pezizomycotina</taxon>
        <taxon>Dothideomycetes</taxon>
        <taxon>Dothideomycetes incertae sedis</taxon>
        <taxon>Coniosporium</taxon>
    </lineage>
</organism>
<proteinExistence type="predicted"/>
<reference evidence="1" key="1">
    <citation type="submission" date="2024-09" db="EMBL/GenBank/DDBJ databases">
        <title>Black Yeasts Isolated from many extreme environments.</title>
        <authorList>
            <person name="Coleine C."/>
            <person name="Stajich J.E."/>
            <person name="Selbmann L."/>
        </authorList>
    </citation>
    <scope>NUCLEOTIDE SEQUENCE</scope>
    <source>
        <strain evidence="1">CCFEE 5737</strain>
    </source>
</reference>
<evidence type="ECO:0000313" key="1">
    <source>
        <dbReference type="EMBL" id="KAK3044489.1"/>
    </source>
</evidence>
<keyword evidence="2" id="KW-1185">Reference proteome</keyword>
<evidence type="ECO:0000313" key="2">
    <source>
        <dbReference type="Proteomes" id="UP001186974"/>
    </source>
</evidence>
<accession>A0ACC3CTK6</accession>
<dbReference type="Proteomes" id="UP001186974">
    <property type="component" value="Unassembled WGS sequence"/>
</dbReference>
<sequence length="160" mass="18371">MTSSRSMQSRVGRDNQRYGSQGERLVAGIVALSEDKYYVLLIQSTRRNGWVLPKGGWETDEPTAQDAAQREAWEEAGILCDVKYDLGKIPDYRKPNQLSPTAPQAEYHFFEATVTEQKAQWPEMHKRQRTWMTYKQAAAALAERPELLEALTRSTMHKHT</sequence>
<name>A0ACC3CTK6_9PEZI</name>
<protein>
    <submittedName>
        <fullName evidence="1">Uncharacterized protein</fullName>
    </submittedName>
</protein>
<dbReference type="EMBL" id="JAWDJW010011874">
    <property type="protein sequence ID" value="KAK3044489.1"/>
    <property type="molecule type" value="Genomic_DNA"/>
</dbReference>
<gene>
    <name evidence="1" type="ORF">LTS18_001158</name>
</gene>